<sequence length="404" mass="43224">MTQGGTRPLDGIRVLALEQMQALPYATQLLARLGAEVVKVEPPSGDSGRGSLPAMTDPEGRRVGATFLRNNLGKSSVCIDLKNPRGRELVLEMAPRFDVIAENSKAGAMARLGLGYSDIAAVHPAGIYVSVSGFGNTVPTPYGDWPAFAPIVEAMSGIYEMKRTGDEPPRPAPVGALGDIGAALFATIGILAALRHRETTGRGQYVDIAMFDAMIAMTDVVTNFWSMGLRDGDVGPLIMHGFRAKDGWFVLQVAREQHFAKLADLIGRPEWKDDPRLATRQGWVENLETLLRPAIEDWAAGFGKVEACDRLGRAGIAAGPCLSDAEVVADPHVKARNMLVELPRTDGVEQPVLIPGNPVRLSDAAPAADGRPPWLGEHTDLVLERELGLGPAELAELHAGKIIS</sequence>
<dbReference type="PANTHER" id="PTHR48207">
    <property type="entry name" value="SUCCINATE--HYDROXYMETHYLGLUTARATE COA-TRANSFERASE"/>
    <property type="match status" value="1"/>
</dbReference>
<evidence type="ECO:0000313" key="2">
    <source>
        <dbReference type="EMBL" id="GAA2731258.1"/>
    </source>
</evidence>
<evidence type="ECO:0000313" key="3">
    <source>
        <dbReference type="Proteomes" id="UP001501842"/>
    </source>
</evidence>
<dbReference type="Pfam" id="PF02515">
    <property type="entry name" value="CoA_transf_3"/>
    <property type="match status" value="1"/>
</dbReference>
<dbReference type="RefSeq" id="WP_344452754.1">
    <property type="nucleotide sequence ID" value="NZ_BAAATZ010000019.1"/>
</dbReference>
<proteinExistence type="predicted"/>
<dbReference type="InterPro" id="IPR050483">
    <property type="entry name" value="CoA-transferase_III_domain"/>
</dbReference>
<keyword evidence="1" id="KW-0808">Transferase</keyword>
<accession>A0ABP6GTW3</accession>
<comment type="caution">
    <text evidence="2">The sequence shown here is derived from an EMBL/GenBank/DDBJ whole genome shotgun (WGS) entry which is preliminary data.</text>
</comment>
<dbReference type="Gene3D" id="3.40.50.10540">
    <property type="entry name" value="Crotonobetainyl-coa:carnitine coa-transferase, domain 1"/>
    <property type="match status" value="1"/>
</dbReference>
<dbReference type="EMBL" id="BAAATZ010000019">
    <property type="protein sequence ID" value="GAA2731258.1"/>
    <property type="molecule type" value="Genomic_DNA"/>
</dbReference>
<gene>
    <name evidence="2" type="ORF">GCM10010439_46300</name>
</gene>
<dbReference type="InterPro" id="IPR023606">
    <property type="entry name" value="CoA-Trfase_III_dom_1_sf"/>
</dbReference>
<name>A0ABP6GTW3_9ACTN</name>
<protein>
    <submittedName>
        <fullName evidence="2">CaiB/BaiF CoA-transferase family protein</fullName>
    </submittedName>
</protein>
<dbReference type="SUPFAM" id="SSF89796">
    <property type="entry name" value="CoA-transferase family III (CaiB/BaiF)"/>
    <property type="match status" value="1"/>
</dbReference>
<dbReference type="Proteomes" id="UP001501842">
    <property type="component" value="Unassembled WGS sequence"/>
</dbReference>
<organism evidence="2 3">
    <name type="scientific">Actinocorallia aurantiaca</name>
    <dbReference type="NCBI Taxonomy" id="46204"/>
    <lineage>
        <taxon>Bacteria</taxon>
        <taxon>Bacillati</taxon>
        <taxon>Actinomycetota</taxon>
        <taxon>Actinomycetes</taxon>
        <taxon>Streptosporangiales</taxon>
        <taxon>Thermomonosporaceae</taxon>
        <taxon>Actinocorallia</taxon>
    </lineage>
</organism>
<dbReference type="Gene3D" id="3.30.1540.10">
    <property type="entry name" value="formyl-coa transferase, domain 3"/>
    <property type="match status" value="1"/>
</dbReference>
<reference evidence="3" key="1">
    <citation type="journal article" date="2019" name="Int. J. Syst. Evol. Microbiol.">
        <title>The Global Catalogue of Microorganisms (GCM) 10K type strain sequencing project: providing services to taxonomists for standard genome sequencing and annotation.</title>
        <authorList>
            <consortium name="The Broad Institute Genomics Platform"/>
            <consortium name="The Broad Institute Genome Sequencing Center for Infectious Disease"/>
            <person name="Wu L."/>
            <person name="Ma J."/>
        </authorList>
    </citation>
    <scope>NUCLEOTIDE SEQUENCE [LARGE SCALE GENOMIC DNA]</scope>
    <source>
        <strain evidence="3">JCM 8201</strain>
    </source>
</reference>
<dbReference type="InterPro" id="IPR003673">
    <property type="entry name" value="CoA-Trfase_fam_III"/>
</dbReference>
<keyword evidence="3" id="KW-1185">Reference proteome</keyword>
<dbReference type="PANTHER" id="PTHR48207:SF3">
    <property type="entry name" value="SUCCINATE--HYDROXYMETHYLGLUTARATE COA-TRANSFERASE"/>
    <property type="match status" value="1"/>
</dbReference>
<dbReference type="InterPro" id="IPR044855">
    <property type="entry name" value="CoA-Trfase_III_dom3_sf"/>
</dbReference>
<evidence type="ECO:0000256" key="1">
    <source>
        <dbReference type="ARBA" id="ARBA00022679"/>
    </source>
</evidence>